<gene>
    <name evidence="1" type="ORF">R3P38DRAFT_3265883</name>
</gene>
<dbReference type="EMBL" id="JAWWNJ010000024">
    <property type="protein sequence ID" value="KAK7031970.1"/>
    <property type="molecule type" value="Genomic_DNA"/>
</dbReference>
<keyword evidence="2" id="KW-1185">Reference proteome</keyword>
<dbReference type="AlphaFoldDB" id="A0AAW0BZA5"/>
<dbReference type="Proteomes" id="UP001362999">
    <property type="component" value="Unassembled WGS sequence"/>
</dbReference>
<accession>A0AAW0BZA5</accession>
<sequence length="254" mass="28252">MSIIGAAGLFDLANLSKPVTAEERARIDNILQGLSNEPNKMVEAFKKSPAKGLLSLAHCWAYNSDAFPNDVILKTFVYHTDGAKVPKANKPPVEDDVSERAWACFIGLGSKFVSDNRDFRARLIAAWPGIFKWARYFYTQRVSKLDNTDDIRENIDVICQVISQLIQNNKEVLAVVRRTQGIATFFTKLWVHSAAPPIVVSFIMHTLFHDATLDEIAAIAGNDAEKLIVAQVAVDRLRAAIKESPMQPLKVSRT</sequence>
<reference evidence="1 2" key="1">
    <citation type="journal article" date="2024" name="J Genomics">
        <title>Draft genome sequencing and assembly of Favolaschia claudopus CIRM-BRFM 2984 isolated from oak limbs.</title>
        <authorList>
            <person name="Navarro D."/>
            <person name="Drula E."/>
            <person name="Chaduli D."/>
            <person name="Cazenave R."/>
            <person name="Ahrendt S."/>
            <person name="Wang J."/>
            <person name="Lipzen A."/>
            <person name="Daum C."/>
            <person name="Barry K."/>
            <person name="Grigoriev I.V."/>
            <person name="Favel A."/>
            <person name="Rosso M.N."/>
            <person name="Martin F."/>
        </authorList>
    </citation>
    <scope>NUCLEOTIDE SEQUENCE [LARGE SCALE GENOMIC DNA]</scope>
    <source>
        <strain evidence="1 2">CIRM-BRFM 2984</strain>
    </source>
</reference>
<evidence type="ECO:0000313" key="1">
    <source>
        <dbReference type="EMBL" id="KAK7031970.1"/>
    </source>
</evidence>
<name>A0AAW0BZA5_9AGAR</name>
<protein>
    <submittedName>
        <fullName evidence="1">Uncharacterized protein</fullName>
    </submittedName>
</protein>
<proteinExistence type="predicted"/>
<organism evidence="1 2">
    <name type="scientific">Favolaschia claudopus</name>
    <dbReference type="NCBI Taxonomy" id="2862362"/>
    <lineage>
        <taxon>Eukaryota</taxon>
        <taxon>Fungi</taxon>
        <taxon>Dikarya</taxon>
        <taxon>Basidiomycota</taxon>
        <taxon>Agaricomycotina</taxon>
        <taxon>Agaricomycetes</taxon>
        <taxon>Agaricomycetidae</taxon>
        <taxon>Agaricales</taxon>
        <taxon>Marasmiineae</taxon>
        <taxon>Mycenaceae</taxon>
        <taxon>Favolaschia</taxon>
    </lineage>
</organism>
<comment type="caution">
    <text evidence="1">The sequence shown here is derived from an EMBL/GenBank/DDBJ whole genome shotgun (WGS) entry which is preliminary data.</text>
</comment>
<feature type="non-terminal residue" evidence="1">
    <location>
        <position position="254"/>
    </location>
</feature>
<evidence type="ECO:0000313" key="2">
    <source>
        <dbReference type="Proteomes" id="UP001362999"/>
    </source>
</evidence>